<feature type="domain" description="Lysidine-tRNA(Ile) synthetase C-terminal" evidence="9">
    <location>
        <begin position="380"/>
        <end position="452"/>
    </location>
</feature>
<dbReference type="InterPro" id="IPR011063">
    <property type="entry name" value="TilS/TtcA_N"/>
</dbReference>
<dbReference type="InterPro" id="IPR015262">
    <property type="entry name" value="tRNA_Ile_lys_synt_subst-bd"/>
</dbReference>
<keyword evidence="5 8" id="KW-0547">Nucleotide-binding</keyword>
<evidence type="ECO:0000256" key="7">
    <source>
        <dbReference type="ARBA" id="ARBA00048539"/>
    </source>
</evidence>
<evidence type="ECO:0000256" key="5">
    <source>
        <dbReference type="ARBA" id="ARBA00022741"/>
    </source>
</evidence>
<evidence type="ECO:0000256" key="8">
    <source>
        <dbReference type="HAMAP-Rule" id="MF_01161"/>
    </source>
</evidence>
<dbReference type="InterPro" id="IPR012094">
    <property type="entry name" value="tRNA_Ile_lys_synt"/>
</dbReference>
<dbReference type="InterPro" id="IPR012796">
    <property type="entry name" value="Lysidine-tRNA-synth_C"/>
</dbReference>
<dbReference type="Pfam" id="PF01171">
    <property type="entry name" value="ATP_bind_3"/>
    <property type="match status" value="1"/>
</dbReference>
<evidence type="ECO:0000313" key="10">
    <source>
        <dbReference type="EMBL" id="MBI3014854.1"/>
    </source>
</evidence>
<keyword evidence="6 8" id="KW-0067">ATP-binding</keyword>
<dbReference type="SUPFAM" id="SSF82829">
    <property type="entry name" value="MesJ substrate recognition domain-like"/>
    <property type="match status" value="1"/>
</dbReference>
<sequence length="466" mass="52115">MFRTITRHGLVVRGDRVLVAVSGGPDSMALLESLYLLRERLSISLSVAHLDHALRGSESARDARFVQSEAEKRGLPFVGGKEDVIAFRKTRRCSLEEAAREVRYRFLRDSAASLGAQRIALGHTASDQAETVLLNLLRGSGRRGLAGMPAVRQGVWIRPLLNCLRAEVEDFLKEQGIPFVLDPTNALRVYRRNRIRHDLLPKMEEEFGPGVTRALARSAELLAREEEFLEARAREALRDVAQENFTRGIALRLEKLQHYPLPIRSRVLRLAAGEAGLLGALTFRQVESLLNLAGGTDPSGEVALPRGLRAQREYGLLHITVPVNTPENVEPSELPMPGVLELPWCRTRLIVSLVERGTTDLSQLTAMEALFDAEALVYPLRVRNRAPGDRFEPLGGPGGKKLKEYFIDEKIPRRRRDFIPLVLSGERILWVVGRRLSSWARPTGRTRHLLRIRAEIMDTAVSGDGK</sequence>
<evidence type="ECO:0000256" key="6">
    <source>
        <dbReference type="ARBA" id="ARBA00022840"/>
    </source>
</evidence>
<dbReference type="GO" id="GO:0032267">
    <property type="term" value="F:tRNA(Ile)-lysidine synthase activity"/>
    <property type="evidence" value="ECO:0007669"/>
    <property type="project" value="UniProtKB-EC"/>
</dbReference>
<evidence type="ECO:0000259" key="9">
    <source>
        <dbReference type="SMART" id="SM00977"/>
    </source>
</evidence>
<dbReference type="Gene3D" id="3.40.50.620">
    <property type="entry name" value="HUPs"/>
    <property type="match status" value="1"/>
</dbReference>
<dbReference type="Pfam" id="PF11734">
    <property type="entry name" value="TilS_C"/>
    <property type="match status" value="1"/>
</dbReference>
<dbReference type="Pfam" id="PF09179">
    <property type="entry name" value="TilS"/>
    <property type="match status" value="1"/>
</dbReference>
<comment type="catalytic activity">
    <reaction evidence="7 8">
        <text>cytidine(34) in tRNA(Ile2) + L-lysine + ATP = lysidine(34) in tRNA(Ile2) + AMP + diphosphate + H(+)</text>
        <dbReference type="Rhea" id="RHEA:43744"/>
        <dbReference type="Rhea" id="RHEA-COMP:10625"/>
        <dbReference type="Rhea" id="RHEA-COMP:10670"/>
        <dbReference type="ChEBI" id="CHEBI:15378"/>
        <dbReference type="ChEBI" id="CHEBI:30616"/>
        <dbReference type="ChEBI" id="CHEBI:32551"/>
        <dbReference type="ChEBI" id="CHEBI:33019"/>
        <dbReference type="ChEBI" id="CHEBI:82748"/>
        <dbReference type="ChEBI" id="CHEBI:83665"/>
        <dbReference type="ChEBI" id="CHEBI:456215"/>
        <dbReference type="EC" id="6.3.4.19"/>
    </reaction>
</comment>
<dbReference type="SUPFAM" id="SSF56037">
    <property type="entry name" value="PheT/TilS domain"/>
    <property type="match status" value="1"/>
</dbReference>
<dbReference type="PANTHER" id="PTHR43033">
    <property type="entry name" value="TRNA(ILE)-LYSIDINE SYNTHASE-RELATED"/>
    <property type="match status" value="1"/>
</dbReference>
<dbReference type="CDD" id="cd01992">
    <property type="entry name" value="TilS_N"/>
    <property type="match status" value="1"/>
</dbReference>
<comment type="function">
    <text evidence="8">Ligates lysine onto the cytidine present at position 34 of the AUA codon-specific tRNA(Ile) that contains the anticodon CAU, in an ATP-dependent manner. Cytidine is converted to lysidine, thus changing the amino acid specificity of the tRNA from methionine to isoleucine.</text>
</comment>
<dbReference type="InterPro" id="IPR014729">
    <property type="entry name" value="Rossmann-like_a/b/a_fold"/>
</dbReference>
<comment type="caution">
    <text evidence="10">The sequence shown here is derived from an EMBL/GenBank/DDBJ whole genome shotgun (WGS) entry which is preliminary data.</text>
</comment>
<dbReference type="InterPro" id="IPR012795">
    <property type="entry name" value="tRNA_Ile_lys_synt_N"/>
</dbReference>
<evidence type="ECO:0000313" key="11">
    <source>
        <dbReference type="Proteomes" id="UP000741360"/>
    </source>
</evidence>
<evidence type="ECO:0000256" key="4">
    <source>
        <dbReference type="ARBA" id="ARBA00022694"/>
    </source>
</evidence>
<dbReference type="AlphaFoldDB" id="A0A932GPT2"/>
<dbReference type="SMART" id="SM00977">
    <property type="entry name" value="TilS_C"/>
    <property type="match status" value="1"/>
</dbReference>
<keyword evidence="2 8" id="KW-0963">Cytoplasm</keyword>
<dbReference type="NCBIfam" id="TIGR02433">
    <property type="entry name" value="lysidine_TilS_C"/>
    <property type="match status" value="1"/>
</dbReference>
<reference evidence="10" key="1">
    <citation type="submission" date="2020-07" db="EMBL/GenBank/DDBJ databases">
        <title>Huge and variable diversity of episymbiotic CPR bacteria and DPANN archaea in groundwater ecosystems.</title>
        <authorList>
            <person name="He C.Y."/>
            <person name="Keren R."/>
            <person name="Whittaker M."/>
            <person name="Farag I.F."/>
            <person name="Doudna J."/>
            <person name="Cate J.H.D."/>
            <person name="Banfield J.F."/>
        </authorList>
    </citation>
    <scope>NUCLEOTIDE SEQUENCE</scope>
    <source>
        <strain evidence="10">NC_groundwater_717_Ag_S-0.2um_59_8</strain>
    </source>
</reference>
<comment type="subcellular location">
    <subcellularLocation>
        <location evidence="1 8">Cytoplasm</location>
    </subcellularLocation>
</comment>
<dbReference type="GO" id="GO:0005737">
    <property type="term" value="C:cytoplasm"/>
    <property type="evidence" value="ECO:0007669"/>
    <property type="project" value="UniProtKB-SubCell"/>
</dbReference>
<dbReference type="EMBL" id="JACPSX010000134">
    <property type="protein sequence ID" value="MBI3014854.1"/>
    <property type="molecule type" value="Genomic_DNA"/>
</dbReference>
<dbReference type="GO" id="GO:0005524">
    <property type="term" value="F:ATP binding"/>
    <property type="evidence" value="ECO:0007669"/>
    <property type="project" value="UniProtKB-UniRule"/>
</dbReference>
<proteinExistence type="inferred from homology"/>
<gene>
    <name evidence="8 10" type="primary">tilS</name>
    <name evidence="10" type="ORF">HYY65_07330</name>
</gene>
<keyword evidence="3 8" id="KW-0436">Ligase</keyword>
<dbReference type="EC" id="6.3.4.19" evidence="8"/>
<dbReference type="PANTHER" id="PTHR43033:SF1">
    <property type="entry name" value="TRNA(ILE)-LYSIDINE SYNTHASE-RELATED"/>
    <property type="match status" value="1"/>
</dbReference>
<dbReference type="SUPFAM" id="SSF52402">
    <property type="entry name" value="Adenine nucleotide alpha hydrolases-like"/>
    <property type="match status" value="1"/>
</dbReference>
<name>A0A932GPT2_UNCTE</name>
<evidence type="ECO:0000256" key="3">
    <source>
        <dbReference type="ARBA" id="ARBA00022598"/>
    </source>
</evidence>
<dbReference type="HAMAP" id="MF_01161">
    <property type="entry name" value="tRNA_Ile_lys_synt"/>
    <property type="match status" value="1"/>
</dbReference>
<keyword evidence="4 8" id="KW-0819">tRNA processing</keyword>
<accession>A0A932GPT2</accession>
<feature type="binding site" evidence="8">
    <location>
        <begin position="22"/>
        <end position="27"/>
    </location>
    <ligand>
        <name>ATP</name>
        <dbReference type="ChEBI" id="CHEBI:30616"/>
    </ligand>
</feature>
<comment type="domain">
    <text evidence="8">The N-terminal region contains the highly conserved SGGXDS motif, predicted to be a P-loop motif involved in ATP binding.</text>
</comment>
<evidence type="ECO:0000256" key="2">
    <source>
        <dbReference type="ARBA" id="ARBA00022490"/>
    </source>
</evidence>
<organism evidence="10 11">
    <name type="scientific">Tectimicrobiota bacterium</name>
    <dbReference type="NCBI Taxonomy" id="2528274"/>
    <lineage>
        <taxon>Bacteria</taxon>
        <taxon>Pseudomonadati</taxon>
        <taxon>Nitrospinota/Tectimicrobiota group</taxon>
        <taxon>Candidatus Tectimicrobiota</taxon>
    </lineage>
</organism>
<evidence type="ECO:0000256" key="1">
    <source>
        <dbReference type="ARBA" id="ARBA00004496"/>
    </source>
</evidence>
<dbReference type="GO" id="GO:0006400">
    <property type="term" value="P:tRNA modification"/>
    <property type="evidence" value="ECO:0007669"/>
    <property type="project" value="UniProtKB-UniRule"/>
</dbReference>
<protein>
    <recommendedName>
        <fullName evidence="8">tRNA(Ile)-lysidine synthase</fullName>
        <ecNumber evidence="8">6.3.4.19</ecNumber>
    </recommendedName>
    <alternativeName>
        <fullName evidence="8">tRNA(Ile)-2-lysyl-cytidine synthase</fullName>
    </alternativeName>
    <alternativeName>
        <fullName evidence="8">tRNA(Ile)-lysidine synthetase</fullName>
    </alternativeName>
</protein>
<dbReference type="NCBIfam" id="TIGR02432">
    <property type="entry name" value="lysidine_TilS_N"/>
    <property type="match status" value="1"/>
</dbReference>
<dbReference type="Gene3D" id="1.20.59.20">
    <property type="match status" value="1"/>
</dbReference>
<comment type="similarity">
    <text evidence="8">Belongs to the tRNA(Ile)-lysidine synthase family.</text>
</comment>
<dbReference type="Proteomes" id="UP000741360">
    <property type="component" value="Unassembled WGS sequence"/>
</dbReference>